<dbReference type="AlphaFoldDB" id="A0A0V0H344"/>
<dbReference type="EMBL" id="GEDG01026632">
    <property type="protein sequence ID" value="JAP14393.1"/>
    <property type="molecule type" value="Transcribed_RNA"/>
</dbReference>
<name>A0A0V0H344_SOLCH</name>
<proteinExistence type="predicted"/>
<protein>
    <submittedName>
        <fullName evidence="1">Putative ovule protein</fullName>
    </submittedName>
</protein>
<sequence>MSNVSSLTQIPSKLPDVTEYSTSCHFSPSTRTMHPILRVVQMGVPYCIFAARQSLFCWQRPRLQRISRPIFKRNSWVCTKELQSF</sequence>
<reference evidence="1" key="1">
    <citation type="submission" date="2015-12" db="EMBL/GenBank/DDBJ databases">
        <title>Gene expression during late stages of embryo sac development: a critical building block for successful pollen-pistil interactions.</title>
        <authorList>
            <person name="Liu Y."/>
            <person name="Joly V."/>
            <person name="Sabar M."/>
            <person name="Matton D.P."/>
        </authorList>
    </citation>
    <scope>NUCLEOTIDE SEQUENCE</scope>
</reference>
<evidence type="ECO:0000313" key="1">
    <source>
        <dbReference type="EMBL" id="JAP14393.1"/>
    </source>
</evidence>
<organism evidence="1">
    <name type="scientific">Solanum chacoense</name>
    <name type="common">Chaco potato</name>
    <dbReference type="NCBI Taxonomy" id="4108"/>
    <lineage>
        <taxon>Eukaryota</taxon>
        <taxon>Viridiplantae</taxon>
        <taxon>Streptophyta</taxon>
        <taxon>Embryophyta</taxon>
        <taxon>Tracheophyta</taxon>
        <taxon>Spermatophyta</taxon>
        <taxon>Magnoliopsida</taxon>
        <taxon>eudicotyledons</taxon>
        <taxon>Gunneridae</taxon>
        <taxon>Pentapetalae</taxon>
        <taxon>asterids</taxon>
        <taxon>lamiids</taxon>
        <taxon>Solanales</taxon>
        <taxon>Solanaceae</taxon>
        <taxon>Solanoideae</taxon>
        <taxon>Solaneae</taxon>
        <taxon>Solanum</taxon>
    </lineage>
</organism>
<accession>A0A0V0H344</accession>